<protein>
    <recommendedName>
        <fullName evidence="3 8">Cysteine desulfurase</fullName>
        <ecNumber evidence="3 8">2.8.1.7</ecNumber>
    </recommendedName>
</protein>
<evidence type="ECO:0000259" key="9">
    <source>
        <dbReference type="Pfam" id="PF00266"/>
    </source>
</evidence>
<dbReference type="PROSITE" id="PS00595">
    <property type="entry name" value="AA_TRANSFER_CLASS_5"/>
    <property type="match status" value="1"/>
</dbReference>
<sequence>MNDFPLLEREMNGRPLVYLDNAATTQKPQRVLDVMERYYRMHNANVHRGVYQLAAEATDLYEAARAKVAAFLHAQGEGQIVFTRGTTEGINLVAQGYLAQKLQPGDRILLTVSEHHSNLVPWQRVAKERGAVLRFLPLLSDGTIDLVAAAREITPRTKCIALAHISNVLGTIHPIRALADLAHAAGAVIVVDAAQSVPHMPVDVQALDCDFLAFSGHKTYGPTGIGALYGKTELLAQTEPVQSGGEMIDTVELYDSTWKPAPWKFEAGTPAIAEAVGLGAAVDFLTWLGMEHVHETIQDVTQYAYEKLREIEGLTLYGPTSRGGVIAFNLGTIHPHDVATVLDAHGIAVRAGHHCAQPLMRWLGVTSTVRASFGIYNTRADVDALVTALARVKEVFHP</sequence>
<organism evidence="10 11">
    <name type="scientific">Tumebacillus amylolyticus</name>
    <dbReference type="NCBI Taxonomy" id="2801339"/>
    <lineage>
        <taxon>Bacteria</taxon>
        <taxon>Bacillati</taxon>
        <taxon>Bacillota</taxon>
        <taxon>Bacilli</taxon>
        <taxon>Bacillales</taxon>
        <taxon>Alicyclobacillaceae</taxon>
        <taxon>Tumebacillus</taxon>
    </lineage>
</organism>
<evidence type="ECO:0000256" key="7">
    <source>
        <dbReference type="RuleBase" id="RU004504"/>
    </source>
</evidence>
<dbReference type="InterPro" id="IPR016454">
    <property type="entry name" value="Cysteine_dSase"/>
</dbReference>
<evidence type="ECO:0000256" key="6">
    <source>
        <dbReference type="ARBA" id="ARBA00050776"/>
    </source>
</evidence>
<dbReference type="Gene3D" id="3.90.1150.10">
    <property type="entry name" value="Aspartate Aminotransferase, domain 1"/>
    <property type="match status" value="1"/>
</dbReference>
<dbReference type="Pfam" id="PF00266">
    <property type="entry name" value="Aminotran_5"/>
    <property type="match status" value="1"/>
</dbReference>
<evidence type="ECO:0000313" key="11">
    <source>
        <dbReference type="Proteomes" id="UP000602284"/>
    </source>
</evidence>
<dbReference type="PANTHER" id="PTHR43586">
    <property type="entry name" value="CYSTEINE DESULFURASE"/>
    <property type="match status" value="1"/>
</dbReference>
<keyword evidence="5 8" id="KW-0663">Pyridoxal phosphate</keyword>
<dbReference type="Proteomes" id="UP000602284">
    <property type="component" value="Unassembled WGS sequence"/>
</dbReference>
<dbReference type="InterPro" id="IPR020578">
    <property type="entry name" value="Aminotrans_V_PyrdxlP_BS"/>
</dbReference>
<keyword evidence="4 8" id="KW-0808">Transferase</keyword>
<gene>
    <name evidence="10" type="ORF">JJB07_08785</name>
</gene>
<dbReference type="EC" id="2.8.1.7" evidence="3 8"/>
<dbReference type="InterPro" id="IPR000192">
    <property type="entry name" value="Aminotrans_V_dom"/>
</dbReference>
<dbReference type="InterPro" id="IPR015422">
    <property type="entry name" value="PyrdxlP-dep_Trfase_small"/>
</dbReference>
<evidence type="ECO:0000313" key="10">
    <source>
        <dbReference type="EMBL" id="MBL0386746.1"/>
    </source>
</evidence>
<name>A0ABS1J8Z3_9BACL</name>
<evidence type="ECO:0000256" key="1">
    <source>
        <dbReference type="ARBA" id="ARBA00001933"/>
    </source>
</evidence>
<accession>A0ABS1J8Z3</accession>
<dbReference type="CDD" id="cd06453">
    <property type="entry name" value="SufS_like"/>
    <property type="match status" value="1"/>
</dbReference>
<dbReference type="InterPro" id="IPR010970">
    <property type="entry name" value="Cys_dSase_SufS"/>
</dbReference>
<reference evidence="10 11" key="1">
    <citation type="submission" date="2021-01" db="EMBL/GenBank/DDBJ databases">
        <title>Tumebacillus sp. strain ITR2 16S ribosomal RNA gene Genome sequencing and assembly.</title>
        <authorList>
            <person name="Kang M."/>
        </authorList>
    </citation>
    <scope>NUCLEOTIDE SEQUENCE [LARGE SCALE GENOMIC DNA]</scope>
    <source>
        <strain evidence="10 11">ITR2</strain>
    </source>
</reference>
<evidence type="ECO:0000256" key="8">
    <source>
        <dbReference type="RuleBase" id="RU004506"/>
    </source>
</evidence>
<dbReference type="InterPro" id="IPR015421">
    <property type="entry name" value="PyrdxlP-dep_Trfase_major"/>
</dbReference>
<dbReference type="RefSeq" id="WP_201633776.1">
    <property type="nucleotide sequence ID" value="NZ_JAEQNB010000002.1"/>
</dbReference>
<proteinExistence type="inferred from homology"/>
<dbReference type="EMBL" id="JAEQNB010000002">
    <property type="protein sequence ID" value="MBL0386746.1"/>
    <property type="molecule type" value="Genomic_DNA"/>
</dbReference>
<dbReference type="InterPro" id="IPR015424">
    <property type="entry name" value="PyrdxlP-dep_Trfase"/>
</dbReference>
<keyword evidence="11" id="KW-1185">Reference proteome</keyword>
<dbReference type="PIRSF" id="PIRSF005572">
    <property type="entry name" value="NifS"/>
    <property type="match status" value="1"/>
</dbReference>
<feature type="domain" description="Aminotransferase class V" evidence="9">
    <location>
        <begin position="17"/>
        <end position="385"/>
    </location>
</feature>
<evidence type="ECO:0000256" key="5">
    <source>
        <dbReference type="ARBA" id="ARBA00022898"/>
    </source>
</evidence>
<comment type="similarity">
    <text evidence="2 8">Belongs to the class-V pyridoxal-phosphate-dependent aminotransferase family. Csd subfamily.</text>
</comment>
<dbReference type="PANTHER" id="PTHR43586:SF8">
    <property type="entry name" value="CYSTEINE DESULFURASE 1, CHLOROPLASTIC"/>
    <property type="match status" value="1"/>
</dbReference>
<dbReference type="SUPFAM" id="SSF53383">
    <property type="entry name" value="PLP-dependent transferases"/>
    <property type="match status" value="1"/>
</dbReference>
<evidence type="ECO:0000256" key="2">
    <source>
        <dbReference type="ARBA" id="ARBA00010447"/>
    </source>
</evidence>
<comment type="function">
    <text evidence="8">Catalyzes the removal of elemental sulfur and selenium atoms from L-cysteine, L-cystine, L-selenocysteine, and L-selenocystine to produce L-alanine.</text>
</comment>
<dbReference type="Gene3D" id="3.40.640.10">
    <property type="entry name" value="Type I PLP-dependent aspartate aminotransferase-like (Major domain)"/>
    <property type="match status" value="1"/>
</dbReference>
<dbReference type="NCBIfam" id="TIGR01979">
    <property type="entry name" value="sufS"/>
    <property type="match status" value="1"/>
</dbReference>
<evidence type="ECO:0000256" key="4">
    <source>
        <dbReference type="ARBA" id="ARBA00022679"/>
    </source>
</evidence>
<comment type="catalytic activity">
    <reaction evidence="6 8">
        <text>(sulfur carrier)-H + L-cysteine = (sulfur carrier)-SH + L-alanine</text>
        <dbReference type="Rhea" id="RHEA:43892"/>
        <dbReference type="Rhea" id="RHEA-COMP:14737"/>
        <dbReference type="Rhea" id="RHEA-COMP:14739"/>
        <dbReference type="ChEBI" id="CHEBI:29917"/>
        <dbReference type="ChEBI" id="CHEBI:35235"/>
        <dbReference type="ChEBI" id="CHEBI:57972"/>
        <dbReference type="ChEBI" id="CHEBI:64428"/>
        <dbReference type="EC" id="2.8.1.7"/>
    </reaction>
</comment>
<comment type="cofactor">
    <cofactor evidence="1 7">
        <name>pyridoxal 5'-phosphate</name>
        <dbReference type="ChEBI" id="CHEBI:597326"/>
    </cofactor>
</comment>
<comment type="caution">
    <text evidence="10">The sequence shown here is derived from an EMBL/GenBank/DDBJ whole genome shotgun (WGS) entry which is preliminary data.</text>
</comment>
<evidence type="ECO:0000256" key="3">
    <source>
        <dbReference type="ARBA" id="ARBA00012239"/>
    </source>
</evidence>